<keyword evidence="1" id="KW-0472">Membrane</keyword>
<keyword evidence="1" id="KW-0812">Transmembrane</keyword>
<dbReference type="AlphaFoldDB" id="A0A285SW98"/>
<reference evidence="3" key="1">
    <citation type="submission" date="2017-08" db="EMBL/GenBank/DDBJ databases">
        <authorList>
            <person name="Varghese N."/>
            <person name="Submissions S."/>
        </authorList>
    </citation>
    <scope>NUCLEOTIDE SEQUENCE [LARGE SCALE GENOMIC DNA]</scope>
    <source>
        <strain evidence="3">JC22</strain>
    </source>
</reference>
<dbReference type="RefSeq" id="WP_237658395.1">
    <property type="nucleotide sequence ID" value="NZ_OBMQ01000007.1"/>
</dbReference>
<gene>
    <name evidence="2" type="ORF">SAMN05880501_10723</name>
</gene>
<evidence type="ECO:0000256" key="1">
    <source>
        <dbReference type="SAM" id="Phobius"/>
    </source>
</evidence>
<accession>A0A285SW98</accession>
<evidence type="ECO:0000313" key="2">
    <source>
        <dbReference type="EMBL" id="SOC12585.1"/>
    </source>
</evidence>
<protein>
    <submittedName>
        <fullName evidence="2">Uncharacterized protein</fullName>
    </submittedName>
</protein>
<proteinExistence type="predicted"/>
<evidence type="ECO:0000313" key="3">
    <source>
        <dbReference type="Proteomes" id="UP000219636"/>
    </source>
</evidence>
<sequence>MHNIFMLIPVAFPEDKTELIPAFIELLLVIALCGVALVVIKRISKKQELKTKALEEHILRERQKSAQSNTEQ</sequence>
<dbReference type="Proteomes" id="UP000219636">
    <property type="component" value="Unassembled WGS sequence"/>
</dbReference>
<name>A0A285SW98_9BACL</name>
<organism evidence="2 3">
    <name type="scientific">Ureibacillus xyleni</name>
    <dbReference type="NCBI Taxonomy" id="614648"/>
    <lineage>
        <taxon>Bacteria</taxon>
        <taxon>Bacillati</taxon>
        <taxon>Bacillota</taxon>
        <taxon>Bacilli</taxon>
        <taxon>Bacillales</taxon>
        <taxon>Caryophanaceae</taxon>
        <taxon>Ureibacillus</taxon>
    </lineage>
</organism>
<keyword evidence="1" id="KW-1133">Transmembrane helix</keyword>
<dbReference type="EMBL" id="OBMQ01000007">
    <property type="protein sequence ID" value="SOC12585.1"/>
    <property type="molecule type" value="Genomic_DNA"/>
</dbReference>
<keyword evidence="3" id="KW-1185">Reference proteome</keyword>
<feature type="transmembrane region" description="Helical" evidence="1">
    <location>
        <begin position="20"/>
        <end position="40"/>
    </location>
</feature>